<dbReference type="EC" id="2.3.2.27" evidence="2"/>
<dbReference type="PANTHER" id="PTHR22849:SF132">
    <property type="entry name" value="E3 UBIQUITIN-PROTEIN LIGASE PUB23"/>
    <property type="match status" value="1"/>
</dbReference>
<comment type="pathway">
    <text evidence="2">Protein modification; protein ubiquitination.</text>
</comment>
<dbReference type="EMBL" id="QGNW01000396">
    <property type="protein sequence ID" value="RVW73231.1"/>
    <property type="molecule type" value="Genomic_DNA"/>
</dbReference>
<name>A0A438GM09_VITVI</name>
<feature type="domain" description="U-box" evidence="3">
    <location>
        <begin position="22"/>
        <end position="145"/>
    </location>
</feature>
<accession>A0A438GM09</accession>
<dbReference type="Pfam" id="PF25598">
    <property type="entry name" value="ARM_PUB"/>
    <property type="match status" value="1"/>
</dbReference>
<evidence type="ECO:0000256" key="2">
    <source>
        <dbReference type="RuleBase" id="RU369093"/>
    </source>
</evidence>
<protein>
    <recommendedName>
        <fullName evidence="2 3">U-box domain-containing protein</fullName>
        <ecNumber evidence="2">2.3.2.27</ecNumber>
    </recommendedName>
    <alternativeName>
        <fullName evidence="2">RING-type E3 ubiquitin transferase PUB</fullName>
    </alternativeName>
</protein>
<comment type="function">
    <text evidence="2">Functions as an E3 ubiquitin ligase.</text>
</comment>
<evidence type="ECO:0000313" key="4">
    <source>
        <dbReference type="EMBL" id="RVW73231.1"/>
    </source>
</evidence>
<organism evidence="4 5">
    <name type="scientific">Vitis vinifera</name>
    <name type="common">Grape</name>
    <dbReference type="NCBI Taxonomy" id="29760"/>
    <lineage>
        <taxon>Eukaryota</taxon>
        <taxon>Viridiplantae</taxon>
        <taxon>Streptophyta</taxon>
        <taxon>Embryophyta</taxon>
        <taxon>Tracheophyta</taxon>
        <taxon>Spermatophyta</taxon>
        <taxon>Magnoliopsida</taxon>
        <taxon>eudicotyledons</taxon>
        <taxon>Gunneridae</taxon>
        <taxon>Pentapetalae</taxon>
        <taxon>rosids</taxon>
        <taxon>Vitales</taxon>
        <taxon>Vitaceae</taxon>
        <taxon>Viteae</taxon>
        <taxon>Vitis</taxon>
    </lineage>
</organism>
<keyword evidence="2" id="KW-0808">Transferase</keyword>
<dbReference type="Proteomes" id="UP000288805">
    <property type="component" value="Unassembled WGS sequence"/>
</dbReference>
<dbReference type="GO" id="GO:0061630">
    <property type="term" value="F:ubiquitin protein ligase activity"/>
    <property type="evidence" value="ECO:0007669"/>
    <property type="project" value="UniProtKB-UniRule"/>
</dbReference>
<evidence type="ECO:0000256" key="1">
    <source>
        <dbReference type="ARBA" id="ARBA00022786"/>
    </source>
</evidence>
<keyword evidence="1 2" id="KW-0833">Ubl conjugation pathway</keyword>
<comment type="catalytic activity">
    <reaction evidence="2">
        <text>S-ubiquitinyl-[E2 ubiquitin-conjugating enzyme]-L-cysteine + [acceptor protein]-L-lysine = [E2 ubiquitin-conjugating enzyme]-L-cysteine + N(6)-ubiquitinyl-[acceptor protein]-L-lysine.</text>
        <dbReference type="EC" id="2.3.2.27"/>
    </reaction>
</comment>
<reference evidence="4 5" key="1">
    <citation type="journal article" date="2018" name="PLoS Genet.">
        <title>Population sequencing reveals clonal diversity and ancestral inbreeding in the grapevine cultivar Chardonnay.</title>
        <authorList>
            <person name="Roach M.J."/>
            <person name="Johnson D.L."/>
            <person name="Bohlmann J."/>
            <person name="van Vuuren H.J."/>
            <person name="Jones S.J."/>
            <person name="Pretorius I.S."/>
            <person name="Schmidt S.A."/>
            <person name="Borneman A.R."/>
        </authorList>
    </citation>
    <scope>NUCLEOTIDE SEQUENCE [LARGE SCALE GENOMIC DNA]</scope>
    <source>
        <strain evidence="5">cv. Chardonnay</strain>
        <tissue evidence="4">Leaf</tissue>
    </source>
</reference>
<dbReference type="AlphaFoldDB" id="A0A438GM09"/>
<sequence length="146" mass="16412">MGEKQGQSSGSRRSFDIDRASLASSEKRACEMILTVLDQLCGCAEGRAELLKHAAGMAIVSKKILRVSHVASERAVRILYSISKFSATPSVLKRCRSWVWWRNCVWCFKWIVGAGTKEKTRDILRLHARAWKNSPCIPTNLLSSYP</sequence>
<proteinExistence type="predicted"/>
<dbReference type="InterPro" id="IPR045185">
    <property type="entry name" value="PUB22/23/24-like"/>
</dbReference>
<gene>
    <name evidence="4" type="primary">PUB22</name>
    <name evidence="4" type="ORF">CK203_059172</name>
</gene>
<evidence type="ECO:0000259" key="3">
    <source>
        <dbReference type="Pfam" id="PF25598"/>
    </source>
</evidence>
<dbReference type="GO" id="GO:0016567">
    <property type="term" value="P:protein ubiquitination"/>
    <property type="evidence" value="ECO:0007669"/>
    <property type="project" value="UniProtKB-UniRule"/>
</dbReference>
<dbReference type="PANTHER" id="PTHR22849">
    <property type="entry name" value="WDSAM1 PROTEIN"/>
    <property type="match status" value="1"/>
</dbReference>
<dbReference type="InterPro" id="IPR058678">
    <property type="entry name" value="ARM_PUB"/>
</dbReference>
<comment type="caution">
    <text evidence="4">The sequence shown here is derived from an EMBL/GenBank/DDBJ whole genome shotgun (WGS) entry which is preliminary data.</text>
</comment>
<evidence type="ECO:0000313" key="5">
    <source>
        <dbReference type="Proteomes" id="UP000288805"/>
    </source>
</evidence>